<dbReference type="SUPFAM" id="SSF56112">
    <property type="entry name" value="Protein kinase-like (PK-like)"/>
    <property type="match status" value="1"/>
</dbReference>
<evidence type="ECO:0000256" key="1">
    <source>
        <dbReference type="SAM" id="MobiDB-lite"/>
    </source>
</evidence>
<dbReference type="PANTHER" id="PTHR22988">
    <property type="entry name" value="MYOTONIC DYSTROPHY S/T KINASE-RELATED"/>
    <property type="match status" value="1"/>
</dbReference>
<keyword evidence="4" id="KW-1185">Reference proteome</keyword>
<sequence length="193" mass="21788">MEDSTGWLAFGEPDTGYTACCDWWSVGVILYEMLVGQPPFLANTPVETQYKVINYAQTLHIPPEAKLSKAASNLICSLCTGHEQRLGRNGADEIKVHHFFDEITNFEHLRQQQALYKPTIQNATDTSNFDPIDSLEKRYASGDPHGKDSGVENGKNPEHAFFEFTFRRFFDNDTGNAYAQRIEEPESNSAVYV</sequence>
<organism evidence="3 4">
    <name type="scientific">Paralvinella palmiformis</name>
    <dbReference type="NCBI Taxonomy" id="53620"/>
    <lineage>
        <taxon>Eukaryota</taxon>
        <taxon>Metazoa</taxon>
        <taxon>Spiralia</taxon>
        <taxon>Lophotrochozoa</taxon>
        <taxon>Annelida</taxon>
        <taxon>Polychaeta</taxon>
        <taxon>Sedentaria</taxon>
        <taxon>Canalipalpata</taxon>
        <taxon>Terebellida</taxon>
        <taxon>Terebelliformia</taxon>
        <taxon>Alvinellidae</taxon>
        <taxon>Paralvinella</taxon>
    </lineage>
</organism>
<name>A0AAD9N410_9ANNE</name>
<feature type="compositionally biased region" description="Basic and acidic residues" evidence="1">
    <location>
        <begin position="134"/>
        <end position="155"/>
    </location>
</feature>
<dbReference type="InterPro" id="IPR000719">
    <property type="entry name" value="Prot_kinase_dom"/>
</dbReference>
<accession>A0AAD9N410</accession>
<evidence type="ECO:0000259" key="2">
    <source>
        <dbReference type="PROSITE" id="PS50011"/>
    </source>
</evidence>
<evidence type="ECO:0000313" key="4">
    <source>
        <dbReference type="Proteomes" id="UP001208570"/>
    </source>
</evidence>
<dbReference type="GO" id="GO:0005524">
    <property type="term" value="F:ATP binding"/>
    <property type="evidence" value="ECO:0007669"/>
    <property type="project" value="InterPro"/>
</dbReference>
<protein>
    <recommendedName>
        <fullName evidence="2">Protein kinase domain-containing protein</fullName>
    </recommendedName>
</protein>
<proteinExistence type="predicted"/>
<feature type="domain" description="Protein kinase" evidence="2">
    <location>
        <begin position="1"/>
        <end position="100"/>
    </location>
</feature>
<dbReference type="Proteomes" id="UP001208570">
    <property type="component" value="Unassembled WGS sequence"/>
</dbReference>
<evidence type="ECO:0000313" key="3">
    <source>
        <dbReference type="EMBL" id="KAK2154628.1"/>
    </source>
</evidence>
<comment type="caution">
    <text evidence="3">The sequence shown here is derived from an EMBL/GenBank/DDBJ whole genome shotgun (WGS) entry which is preliminary data.</text>
</comment>
<dbReference type="InterPro" id="IPR011009">
    <property type="entry name" value="Kinase-like_dom_sf"/>
</dbReference>
<dbReference type="EMBL" id="JAODUP010000262">
    <property type="protein sequence ID" value="KAK2154628.1"/>
    <property type="molecule type" value="Genomic_DNA"/>
</dbReference>
<dbReference type="Gene3D" id="1.10.510.10">
    <property type="entry name" value="Transferase(Phosphotransferase) domain 1"/>
    <property type="match status" value="1"/>
</dbReference>
<dbReference type="Pfam" id="PF00069">
    <property type="entry name" value="Pkinase"/>
    <property type="match status" value="1"/>
</dbReference>
<dbReference type="InterPro" id="IPR050839">
    <property type="entry name" value="Rho-assoc_Ser/Thr_Kinase"/>
</dbReference>
<dbReference type="AlphaFoldDB" id="A0AAD9N410"/>
<dbReference type="PROSITE" id="PS50011">
    <property type="entry name" value="PROTEIN_KINASE_DOM"/>
    <property type="match status" value="1"/>
</dbReference>
<gene>
    <name evidence="3" type="ORF">LSH36_262g00023</name>
</gene>
<dbReference type="GO" id="GO:0004672">
    <property type="term" value="F:protein kinase activity"/>
    <property type="evidence" value="ECO:0007669"/>
    <property type="project" value="InterPro"/>
</dbReference>
<feature type="region of interest" description="Disordered" evidence="1">
    <location>
        <begin position="126"/>
        <end position="155"/>
    </location>
</feature>
<reference evidence="3" key="1">
    <citation type="journal article" date="2023" name="Mol. Biol. Evol.">
        <title>Third-Generation Sequencing Reveals the Adaptive Role of the Epigenome in Three Deep-Sea Polychaetes.</title>
        <authorList>
            <person name="Perez M."/>
            <person name="Aroh O."/>
            <person name="Sun Y."/>
            <person name="Lan Y."/>
            <person name="Juniper S.K."/>
            <person name="Young C.R."/>
            <person name="Angers B."/>
            <person name="Qian P.Y."/>
        </authorList>
    </citation>
    <scope>NUCLEOTIDE SEQUENCE</scope>
    <source>
        <strain evidence="3">P08H-3</strain>
    </source>
</reference>